<feature type="transmembrane region" description="Helical" evidence="1">
    <location>
        <begin position="40"/>
        <end position="62"/>
    </location>
</feature>
<evidence type="ECO:0000313" key="2">
    <source>
        <dbReference type="EMBL" id="RUL65759.1"/>
    </source>
</evidence>
<feature type="transmembrane region" description="Helical" evidence="1">
    <location>
        <begin position="297"/>
        <end position="326"/>
    </location>
</feature>
<feature type="transmembrane region" description="Helical" evidence="1">
    <location>
        <begin position="461"/>
        <end position="478"/>
    </location>
</feature>
<organism evidence="2 3">
    <name type="scientific">Dyella dinghuensis</name>
    <dbReference type="NCBI Taxonomy" id="1920169"/>
    <lineage>
        <taxon>Bacteria</taxon>
        <taxon>Pseudomonadati</taxon>
        <taxon>Pseudomonadota</taxon>
        <taxon>Gammaproteobacteria</taxon>
        <taxon>Lysobacterales</taxon>
        <taxon>Rhodanobacteraceae</taxon>
        <taxon>Dyella</taxon>
    </lineage>
</organism>
<feature type="transmembrane region" description="Helical" evidence="1">
    <location>
        <begin position="12"/>
        <end position="28"/>
    </location>
</feature>
<feature type="transmembrane region" description="Helical" evidence="1">
    <location>
        <begin position="485"/>
        <end position="506"/>
    </location>
</feature>
<feature type="transmembrane region" description="Helical" evidence="1">
    <location>
        <begin position="110"/>
        <end position="130"/>
    </location>
</feature>
<dbReference type="EMBL" id="RYZR01000003">
    <property type="protein sequence ID" value="RUL65759.1"/>
    <property type="molecule type" value="Genomic_DNA"/>
</dbReference>
<keyword evidence="3" id="KW-1185">Reference proteome</keyword>
<reference evidence="2 3" key="1">
    <citation type="submission" date="2018-12" db="EMBL/GenBank/DDBJ databases">
        <title>Dyella dinghuensis sp. nov. DHOA06 and Dyella choica sp. nov. 4M-K27, isolated from forest soil.</title>
        <authorList>
            <person name="Qiu L.-H."/>
            <person name="Gao Z.-H."/>
        </authorList>
    </citation>
    <scope>NUCLEOTIDE SEQUENCE [LARGE SCALE GENOMIC DNA]</scope>
    <source>
        <strain evidence="2 3">DHOA06</strain>
    </source>
</reference>
<sequence length="774" mass="84258">MWLKIPYSADEFLVELALVALAFAYALRRLLRCRLATGLAVSWIVALVCYAGIAPLISSLLIGSSAIGIGSLVVPHTSMRPAPFALLVGLSVITGLVGWTLPLPIHTHSAYLSILIGICVVRWHAIAATMQSWPASWVQAIDVAPGSAALAVMAIGMVSTCAWTPTIHFDDLAYHLGLPYQLQTLGYYRMDAGSQLWAVAPWAGDVIQGIAQLVAKTEARGAVDSMWLTLTLGMLWNLGETLQLSPSARWLMLALYASVPLTADTLTGMQTEGPTAAVAVALAWLIQRDLVPDRRSLMMAGLLGGLLLGLKASNVLIAGPLGLWLLWRWQAHIPWRTVPIAMAAAIVVAGSSYSYGYVLAGNPVLPLFNGYFHSQYYLPINFRDTTYETGLHVWFLWDLIFHTSHYFEGADGSLGFVPLALGGSLLIAITMPRVRPLALVASTAFVLPLTQIQYVRYVQPAMALLLPAMFCGIPSIDLRQHENRAVLTAVALLVLSNLAFVANGSWQLYGGVLKDLWAHGELKVLNSYAPTRRIAAIIREGYGASARTLLVDRRYPYAAELAGTAFVTSWYDNELVQMAWNADVRTDGVQWARVFDRTGANLIVVHQDDYTSALKTALSQARGVRVSTVGDFDLWALHWYQMGVESRASPETVAVTFDTSSAPPGATLVSADLNVRCKTGTTPIEIRWDVTQEDSVHKTRSENISCGLLGAAHSSFEEAVSAKVVGFTITATQSRLVAIPLQVDKATVSLRSDLTAERDLAWHWQRRLLGWVTP</sequence>
<keyword evidence="1" id="KW-0472">Membrane</keyword>
<name>A0A3S0PD22_9GAMM</name>
<keyword evidence="1" id="KW-1133">Transmembrane helix</keyword>
<accession>A0A3S0PD22</accession>
<gene>
    <name evidence="2" type="ORF">EKH79_03345</name>
</gene>
<proteinExistence type="predicted"/>
<feature type="transmembrane region" description="Helical" evidence="1">
    <location>
        <begin position="412"/>
        <end position="430"/>
    </location>
</feature>
<evidence type="ECO:0000313" key="3">
    <source>
        <dbReference type="Proteomes" id="UP000267077"/>
    </source>
</evidence>
<protein>
    <submittedName>
        <fullName evidence="2">Uncharacterized protein</fullName>
    </submittedName>
</protein>
<dbReference type="RefSeq" id="WP_126672390.1">
    <property type="nucleotide sequence ID" value="NZ_RYZR01000003.1"/>
</dbReference>
<dbReference type="AlphaFoldDB" id="A0A3S0PD22"/>
<feature type="transmembrane region" description="Helical" evidence="1">
    <location>
        <begin position="338"/>
        <end position="358"/>
    </location>
</feature>
<dbReference type="OrthoDB" id="1814621at2"/>
<comment type="caution">
    <text evidence="2">The sequence shown here is derived from an EMBL/GenBank/DDBJ whole genome shotgun (WGS) entry which is preliminary data.</text>
</comment>
<evidence type="ECO:0000256" key="1">
    <source>
        <dbReference type="SAM" id="Phobius"/>
    </source>
</evidence>
<dbReference type="Proteomes" id="UP000267077">
    <property type="component" value="Unassembled WGS sequence"/>
</dbReference>
<keyword evidence="1" id="KW-0812">Transmembrane</keyword>
<feature type="transmembrane region" description="Helical" evidence="1">
    <location>
        <begin position="82"/>
        <end position="103"/>
    </location>
</feature>